<gene>
    <name evidence="1" type="ORF">VTL71DRAFT_7849</name>
</gene>
<dbReference type="Proteomes" id="UP001595075">
    <property type="component" value="Unassembled WGS sequence"/>
</dbReference>
<dbReference type="EMBL" id="JAZHXI010000002">
    <property type="protein sequence ID" value="KAL2074071.1"/>
    <property type="molecule type" value="Genomic_DNA"/>
</dbReference>
<protein>
    <submittedName>
        <fullName evidence="1">Uncharacterized protein</fullName>
    </submittedName>
</protein>
<evidence type="ECO:0000313" key="2">
    <source>
        <dbReference type="Proteomes" id="UP001595075"/>
    </source>
</evidence>
<reference evidence="1 2" key="1">
    <citation type="journal article" date="2024" name="Commun. Biol.">
        <title>Comparative genomic analysis of thermophilic fungi reveals convergent evolutionary adaptations and gene losses.</title>
        <authorList>
            <person name="Steindorff A.S."/>
            <person name="Aguilar-Pontes M.V."/>
            <person name="Robinson A.J."/>
            <person name="Andreopoulos B."/>
            <person name="LaButti K."/>
            <person name="Kuo A."/>
            <person name="Mondo S."/>
            <person name="Riley R."/>
            <person name="Otillar R."/>
            <person name="Haridas S."/>
            <person name="Lipzen A."/>
            <person name="Grimwood J."/>
            <person name="Schmutz J."/>
            <person name="Clum A."/>
            <person name="Reid I.D."/>
            <person name="Moisan M.C."/>
            <person name="Butler G."/>
            <person name="Nguyen T.T.M."/>
            <person name="Dewar K."/>
            <person name="Conant G."/>
            <person name="Drula E."/>
            <person name="Henrissat B."/>
            <person name="Hansel C."/>
            <person name="Singer S."/>
            <person name="Hutchinson M.I."/>
            <person name="de Vries R.P."/>
            <person name="Natvig D.O."/>
            <person name="Powell A.J."/>
            <person name="Tsang A."/>
            <person name="Grigoriev I.V."/>
        </authorList>
    </citation>
    <scope>NUCLEOTIDE SEQUENCE [LARGE SCALE GENOMIC DNA]</scope>
    <source>
        <strain evidence="1 2">CBS 494.80</strain>
    </source>
</reference>
<organism evidence="1 2">
    <name type="scientific">Oculimacula yallundae</name>
    <dbReference type="NCBI Taxonomy" id="86028"/>
    <lineage>
        <taxon>Eukaryota</taxon>
        <taxon>Fungi</taxon>
        <taxon>Dikarya</taxon>
        <taxon>Ascomycota</taxon>
        <taxon>Pezizomycotina</taxon>
        <taxon>Leotiomycetes</taxon>
        <taxon>Helotiales</taxon>
        <taxon>Ploettnerulaceae</taxon>
        <taxon>Oculimacula</taxon>
    </lineage>
</organism>
<sequence>MSSRRHPTNDFLKCKEPLPNPIQFFNAETTPKEGNPMQTFSLTLASSPYAASVECVEVFPQFEDFRRVECDPRGRLLDM</sequence>
<keyword evidence="2" id="KW-1185">Reference proteome</keyword>
<name>A0ABR4CY64_9HELO</name>
<comment type="caution">
    <text evidence="1">The sequence shown here is derived from an EMBL/GenBank/DDBJ whole genome shotgun (WGS) entry which is preliminary data.</text>
</comment>
<evidence type="ECO:0000313" key="1">
    <source>
        <dbReference type="EMBL" id="KAL2074071.1"/>
    </source>
</evidence>
<proteinExistence type="predicted"/>
<accession>A0ABR4CY64</accession>